<feature type="region of interest" description="Disordered" evidence="1">
    <location>
        <begin position="1"/>
        <end position="30"/>
    </location>
</feature>
<evidence type="ECO:0000313" key="2">
    <source>
        <dbReference type="EMBL" id="GBG78223.1"/>
    </source>
</evidence>
<dbReference type="Gramene" id="GBG78223">
    <property type="protein sequence ID" value="GBG78223"/>
    <property type="gene ID" value="CBR_g26257"/>
</dbReference>
<dbReference type="Proteomes" id="UP000265515">
    <property type="component" value="Unassembled WGS sequence"/>
</dbReference>
<dbReference type="AlphaFoldDB" id="A0A388L7P7"/>
<reference evidence="2 3" key="1">
    <citation type="journal article" date="2018" name="Cell">
        <title>The Chara Genome: Secondary Complexity and Implications for Plant Terrestrialization.</title>
        <authorList>
            <person name="Nishiyama T."/>
            <person name="Sakayama H."/>
            <person name="Vries J.D."/>
            <person name="Buschmann H."/>
            <person name="Saint-Marcoux D."/>
            <person name="Ullrich K.K."/>
            <person name="Haas F.B."/>
            <person name="Vanderstraeten L."/>
            <person name="Becker D."/>
            <person name="Lang D."/>
            <person name="Vosolsobe S."/>
            <person name="Rombauts S."/>
            <person name="Wilhelmsson P.K.I."/>
            <person name="Janitza P."/>
            <person name="Kern R."/>
            <person name="Heyl A."/>
            <person name="Rumpler F."/>
            <person name="Villalobos L.I.A.C."/>
            <person name="Clay J.M."/>
            <person name="Skokan R."/>
            <person name="Toyoda A."/>
            <person name="Suzuki Y."/>
            <person name="Kagoshima H."/>
            <person name="Schijlen E."/>
            <person name="Tajeshwar N."/>
            <person name="Catarino B."/>
            <person name="Hetherington A.J."/>
            <person name="Saltykova A."/>
            <person name="Bonnot C."/>
            <person name="Breuninger H."/>
            <person name="Symeonidi A."/>
            <person name="Radhakrishnan G.V."/>
            <person name="Van Nieuwerburgh F."/>
            <person name="Deforce D."/>
            <person name="Chang C."/>
            <person name="Karol K.G."/>
            <person name="Hedrich R."/>
            <person name="Ulvskov P."/>
            <person name="Glockner G."/>
            <person name="Delwiche C.F."/>
            <person name="Petrasek J."/>
            <person name="Van de Peer Y."/>
            <person name="Friml J."/>
            <person name="Beilby M."/>
            <person name="Dolan L."/>
            <person name="Kohara Y."/>
            <person name="Sugano S."/>
            <person name="Fujiyama A."/>
            <person name="Delaux P.-M."/>
            <person name="Quint M."/>
            <person name="TheiBen G."/>
            <person name="Hagemann M."/>
            <person name="Harholt J."/>
            <person name="Dunand C."/>
            <person name="Zachgo S."/>
            <person name="Langdale J."/>
            <person name="Maumus F."/>
            <person name="Straeten D.V.D."/>
            <person name="Gould S.B."/>
            <person name="Rensing S.A."/>
        </authorList>
    </citation>
    <scope>NUCLEOTIDE SEQUENCE [LARGE SCALE GENOMIC DNA]</scope>
    <source>
        <strain evidence="2 3">S276</strain>
    </source>
</reference>
<proteinExistence type="predicted"/>
<evidence type="ECO:0000313" key="3">
    <source>
        <dbReference type="Proteomes" id="UP000265515"/>
    </source>
</evidence>
<keyword evidence="3" id="KW-1185">Reference proteome</keyword>
<gene>
    <name evidence="2" type="ORF">CBR_g26257</name>
</gene>
<accession>A0A388L7P7</accession>
<protein>
    <submittedName>
        <fullName evidence="2">Uncharacterized protein</fullName>
    </submittedName>
</protein>
<evidence type="ECO:0000256" key="1">
    <source>
        <dbReference type="SAM" id="MobiDB-lite"/>
    </source>
</evidence>
<dbReference type="EMBL" id="BFEA01000289">
    <property type="protein sequence ID" value="GBG78223.1"/>
    <property type="molecule type" value="Genomic_DNA"/>
</dbReference>
<name>A0A388L7P7_CHABU</name>
<organism evidence="2 3">
    <name type="scientific">Chara braunii</name>
    <name type="common">Braun's stonewort</name>
    <dbReference type="NCBI Taxonomy" id="69332"/>
    <lineage>
        <taxon>Eukaryota</taxon>
        <taxon>Viridiplantae</taxon>
        <taxon>Streptophyta</taxon>
        <taxon>Charophyceae</taxon>
        <taxon>Charales</taxon>
        <taxon>Characeae</taxon>
        <taxon>Chara</taxon>
    </lineage>
</organism>
<feature type="region of interest" description="Disordered" evidence="1">
    <location>
        <begin position="115"/>
        <end position="139"/>
    </location>
</feature>
<comment type="caution">
    <text evidence="2">The sequence shown here is derived from an EMBL/GenBank/DDBJ whole genome shotgun (WGS) entry which is preliminary data.</text>
</comment>
<dbReference type="STRING" id="69332.A0A388L7P7"/>
<sequence>MLAAKRQELEERKKLQTEGERLQRQLREQKAKQTATKEQLALLAETVLHTKQELAAMNKTLQKVETHQYEFEGIWNTFLQKSATDVDHYIKAYIGKLDDHINETFTPAVIENICGSGGGGGDGDRDGDDGDRKKKGVQQEEIGEVRKIKVKVSWTYTDKKEESVLHWIAAIESYVYGQRIPYWDRVLMATSCMADDATSFAPAGEGDKEEVVAEEEEVADVEEEDPAPRGVVAKVATTWVEGAMVPHKVVEVPTPHGVEEEARGMEIGISHIHPIPVCQKASLGKSWGLQKRSSKIEKLLTSVSNVVTPTTLFPTARITSVIVTYLDVGTDLQEKIKNAYPTDPVYGAMLKHVQEAPQEFPNYRVTQGLLFERTDVHDRLYSAERTELHEVEQSVHDLQDRLGDSPDQAQMVPARGRSTLSIGGGDKLSLSHDEFPATGAFAEFHSSHPAVHGVNGKGESATAVWTHNVEVLNAAAQSLLAALESHGSLVAQSCALHEQRGVAIGFGNAQVAGMMSKALFNKAKARHRQNIVPYLKHPFDGEQPVANNAYRIVECASTYYKHLFTSETSTTNQQQLEAARTSLLEALPALLSSQQRNLLESPLTPADLLKALHDMDDNKTPGLHAFPKEFWLHFWDVFATDFIDYVNVVFHKESFGDMMGQGVTTLLYKKGD</sequence>